<feature type="transmembrane region" description="Helical" evidence="1">
    <location>
        <begin position="85"/>
        <end position="104"/>
    </location>
</feature>
<name>A0A7X5UP62_9PSEU</name>
<gene>
    <name evidence="2" type="ORF">FHU38_001971</name>
</gene>
<keyword evidence="1" id="KW-0812">Transmembrane</keyword>
<feature type="transmembrane region" description="Helical" evidence="1">
    <location>
        <begin position="40"/>
        <end position="60"/>
    </location>
</feature>
<evidence type="ECO:0000313" key="3">
    <source>
        <dbReference type="Proteomes" id="UP000545493"/>
    </source>
</evidence>
<dbReference type="AlphaFoldDB" id="A0A7X5UP62"/>
<keyword evidence="1" id="KW-1133">Transmembrane helix</keyword>
<keyword evidence="1" id="KW-0472">Membrane</keyword>
<evidence type="ECO:0000256" key="1">
    <source>
        <dbReference type="SAM" id="Phobius"/>
    </source>
</evidence>
<keyword evidence="3" id="KW-1185">Reference proteome</keyword>
<protein>
    <submittedName>
        <fullName evidence="2">Branched-subunit amino acid transport protein</fullName>
    </submittedName>
</protein>
<dbReference type="Proteomes" id="UP000545493">
    <property type="component" value="Unassembled WGS sequence"/>
</dbReference>
<organism evidence="2 3">
    <name type="scientific">Saccharomonospora amisosensis</name>
    <dbReference type="NCBI Taxonomy" id="1128677"/>
    <lineage>
        <taxon>Bacteria</taxon>
        <taxon>Bacillati</taxon>
        <taxon>Actinomycetota</taxon>
        <taxon>Actinomycetes</taxon>
        <taxon>Pseudonocardiales</taxon>
        <taxon>Pseudonocardiaceae</taxon>
        <taxon>Saccharomonospora</taxon>
    </lineage>
</organism>
<dbReference type="InterPro" id="IPR008407">
    <property type="entry name" value="Brnchd-chn_aa_trnsp_AzlD"/>
</dbReference>
<dbReference type="Pfam" id="PF05437">
    <property type="entry name" value="AzlD"/>
    <property type="match status" value="1"/>
</dbReference>
<reference evidence="2 3" key="1">
    <citation type="submission" date="2020-03" db="EMBL/GenBank/DDBJ databases">
        <title>Sequencing the genomes of 1000 actinobacteria strains.</title>
        <authorList>
            <person name="Klenk H.-P."/>
        </authorList>
    </citation>
    <scope>NUCLEOTIDE SEQUENCE [LARGE SCALE GENOMIC DNA]</scope>
    <source>
        <strain evidence="2 3">DSM 45685</strain>
    </source>
</reference>
<accession>A0A7X5UP62</accession>
<proteinExistence type="predicted"/>
<feature type="transmembrane region" description="Helical" evidence="1">
    <location>
        <begin position="6"/>
        <end position="28"/>
    </location>
</feature>
<dbReference type="EMBL" id="JAAOYM010000001">
    <property type="protein sequence ID" value="NIJ11627.1"/>
    <property type="molecule type" value="Genomic_DNA"/>
</dbReference>
<evidence type="ECO:0000313" key="2">
    <source>
        <dbReference type="EMBL" id="NIJ11627.1"/>
    </source>
</evidence>
<dbReference type="RefSeq" id="WP_167169217.1">
    <property type="nucleotide sequence ID" value="NZ_JAAOYM010000001.1"/>
</dbReference>
<sequence>MTTATTLVVSTLVLGVGTFAFRFAGPVLRTRITLSPRVERLATMSAVVLLAAVVATATLVDGGEFAGYARPAGVAVGGLLAWKKAPFVVVVLAAGVTAAGLRLLGVP</sequence>
<comment type="caution">
    <text evidence="2">The sequence shown here is derived from an EMBL/GenBank/DDBJ whole genome shotgun (WGS) entry which is preliminary data.</text>
</comment>